<evidence type="ECO:0000313" key="3">
    <source>
        <dbReference type="EMBL" id="VYS87358.1"/>
    </source>
</evidence>
<protein>
    <submittedName>
        <fullName evidence="2">LysR family transcriptional regulator</fullName>
    </submittedName>
</protein>
<dbReference type="EMBL" id="WDPD01000002">
    <property type="protein sequence ID" value="KAB7462028.1"/>
    <property type="molecule type" value="Genomic_DNA"/>
</dbReference>
<feature type="compositionally biased region" description="Basic and acidic residues" evidence="1">
    <location>
        <begin position="39"/>
        <end position="63"/>
    </location>
</feature>
<name>A0A6N2S3K7_9BIFI</name>
<dbReference type="AlphaFoldDB" id="A0A6N2S3K7"/>
<gene>
    <name evidence="3" type="ORF">BDLFYP24_01290</name>
    <name evidence="2" type="ORF">GBB04_03365</name>
</gene>
<evidence type="ECO:0000313" key="2">
    <source>
        <dbReference type="EMBL" id="KAB7462028.1"/>
    </source>
</evidence>
<dbReference type="Proteomes" id="UP000429211">
    <property type="component" value="Unassembled WGS sequence"/>
</dbReference>
<feature type="region of interest" description="Disordered" evidence="1">
    <location>
        <begin position="1"/>
        <end position="75"/>
    </location>
</feature>
<evidence type="ECO:0000313" key="4">
    <source>
        <dbReference type="Proteomes" id="UP000429211"/>
    </source>
</evidence>
<sequence>MDVDEHYRRMMQAAGSKEGRRDPGTERHMAQDTFDFGDEIERTEPEAVADADARRQRSVKADDLEPDTPMGADYRSDQDQAVQDLVDFARERFARIRGASMPGPMVNNLITLAREMFDPAPVEPEYGPGRWANMRQTDLKKEMTVARPVDLLGAPPRRDIDLMMLHTVRMGVFLTTHYPSWDQTLPSCWLLHDDIVHEVFSLKCYMDLVVGSGNGGLYMPTLQALIHQALDRVKDDLKDSNAKSDDHRHHLSDTEAREREAARRAAYAQWYRHEGEWAPVVDPGLDEHERAEAIRRQDFDPGYWGYRMQEIDEMTGEMTPAASFMTDQDALDDIAHLPTGHHVEYEAEVSDGSLRSDLAAWRVELEATRHDFERALARDDDDARRDVLKHAGLLEEKARRRWLEYRSLESKERDRLDRALSAAGLRLRDDDGSMRGEDRRRLMDETRRIRDVLREHGRSPSDDGYTPLPLDLQRDDVELLERLTDNGTGTFDRIERLLGTIGKVFDDERHE</sequence>
<feature type="region of interest" description="Disordered" evidence="1">
    <location>
        <begin position="238"/>
        <end position="258"/>
    </location>
</feature>
<dbReference type="RefSeq" id="WP_034520971.1">
    <property type="nucleotide sequence ID" value="NZ_CACRSP010000003.1"/>
</dbReference>
<proteinExistence type="predicted"/>
<accession>A0A6N2S3K7</accession>
<dbReference type="EMBL" id="CACRSP010000003">
    <property type="protein sequence ID" value="VYS87358.1"/>
    <property type="molecule type" value="Genomic_DNA"/>
</dbReference>
<reference evidence="2 4" key="1">
    <citation type="journal article" date="2019" name="Nat. Med.">
        <title>A library of human gut bacterial isolates paired with longitudinal multiomics data enables mechanistic microbiome research.</title>
        <authorList>
            <person name="Poyet M."/>
            <person name="Groussin M."/>
            <person name="Gibbons S.M."/>
            <person name="Avila-Pacheco J."/>
            <person name="Jiang X."/>
            <person name="Kearney S.M."/>
            <person name="Perrotta A.R."/>
            <person name="Berdy B."/>
            <person name="Zhao S."/>
            <person name="Lieberman T.D."/>
            <person name="Swanson P.K."/>
            <person name="Smith M."/>
            <person name="Roesemann S."/>
            <person name="Alexander J.E."/>
            <person name="Rich S.A."/>
            <person name="Livny J."/>
            <person name="Vlamakis H."/>
            <person name="Clish C."/>
            <person name="Bullock K."/>
            <person name="Deik A."/>
            <person name="Scott J."/>
            <person name="Pierce K.A."/>
            <person name="Xavier R.J."/>
            <person name="Alm E.J."/>
        </authorList>
    </citation>
    <scope>NUCLEOTIDE SEQUENCE [LARGE SCALE GENOMIC DNA]</scope>
    <source>
        <strain evidence="2 4">BIOML-A2</strain>
    </source>
</reference>
<feature type="compositionally biased region" description="Basic and acidic residues" evidence="1">
    <location>
        <begin position="17"/>
        <end position="30"/>
    </location>
</feature>
<reference evidence="3" key="2">
    <citation type="submission" date="2019-11" db="EMBL/GenBank/DDBJ databases">
        <authorList>
            <person name="Feng L."/>
        </authorList>
    </citation>
    <scope>NUCLEOTIDE SEQUENCE</scope>
    <source>
        <strain evidence="3">BdentiumLFYP24</strain>
    </source>
</reference>
<organism evidence="3">
    <name type="scientific">Bifidobacterium dentium</name>
    <dbReference type="NCBI Taxonomy" id="1689"/>
    <lineage>
        <taxon>Bacteria</taxon>
        <taxon>Bacillati</taxon>
        <taxon>Actinomycetota</taxon>
        <taxon>Actinomycetes</taxon>
        <taxon>Bifidobacteriales</taxon>
        <taxon>Bifidobacteriaceae</taxon>
        <taxon>Bifidobacterium</taxon>
    </lineage>
</organism>
<evidence type="ECO:0000256" key="1">
    <source>
        <dbReference type="SAM" id="MobiDB-lite"/>
    </source>
</evidence>